<protein>
    <submittedName>
        <fullName evidence="2">PIR Superfamily Protein</fullName>
    </submittedName>
</protein>
<feature type="region of interest" description="Disordered" evidence="1">
    <location>
        <begin position="221"/>
        <end position="240"/>
    </location>
</feature>
<name>A0A1A8WKG2_PLAOA</name>
<evidence type="ECO:0000313" key="3">
    <source>
        <dbReference type="Proteomes" id="UP000078560"/>
    </source>
</evidence>
<proteinExistence type="predicted"/>
<organism evidence="2 3">
    <name type="scientific">Plasmodium ovale curtisi</name>
    <dbReference type="NCBI Taxonomy" id="864141"/>
    <lineage>
        <taxon>Eukaryota</taxon>
        <taxon>Sar</taxon>
        <taxon>Alveolata</taxon>
        <taxon>Apicomplexa</taxon>
        <taxon>Aconoidasida</taxon>
        <taxon>Haemosporida</taxon>
        <taxon>Plasmodiidae</taxon>
        <taxon>Plasmodium</taxon>
        <taxon>Plasmodium (Plasmodium)</taxon>
    </lineage>
</organism>
<feature type="compositionally biased region" description="Basic and acidic residues" evidence="1">
    <location>
        <begin position="221"/>
        <end position="233"/>
    </location>
</feature>
<evidence type="ECO:0000256" key="1">
    <source>
        <dbReference type="SAM" id="MobiDB-lite"/>
    </source>
</evidence>
<sequence length="325" mass="37207">MDTDDDNNLNLPSDKCYSTLDNIYINDGNNEDCKKLETNSGEYKDASLLCMRLKENLKKYDTLDFFGKMNFYKCKYLNLWVNDRLLKLKDVKEITMKSTLLGIWFKSENFEKCDSSDFGSYLDSDDYIKEKNLYDYALNYEDLENRCKKSDITPCTRKLAEYITESKKLYNQVKSECKAGRNNHFQRSCFALNDIQKIYAKDKLLELECKHIEDDLRSITERDGGGHGLRGDFTDSSPSGVPAPEVAYSGSHKAIGTAVPILGISSIFFLLYKFTGLGSMARNFLRGRINGMNSHDELTNELLESTYDDQALPGITETYICYQAT</sequence>
<dbReference type="Proteomes" id="UP000078560">
    <property type="component" value="Unassembled WGS sequence"/>
</dbReference>
<dbReference type="AlphaFoldDB" id="A0A1A8WKG2"/>
<gene>
    <name evidence="2" type="ORF">POVCU2_0069630</name>
</gene>
<accession>A0A1A8WKG2</accession>
<dbReference type="InterPro" id="IPR008780">
    <property type="entry name" value="Plasmodium_Vir"/>
</dbReference>
<dbReference type="Pfam" id="PF05795">
    <property type="entry name" value="Plasmodium_Vir"/>
    <property type="match status" value="1"/>
</dbReference>
<reference evidence="3" key="1">
    <citation type="submission" date="2016-05" db="EMBL/GenBank/DDBJ databases">
        <authorList>
            <person name="Naeem Raeece"/>
        </authorList>
    </citation>
    <scope>NUCLEOTIDE SEQUENCE [LARGE SCALE GENOMIC DNA]</scope>
</reference>
<evidence type="ECO:0000313" key="2">
    <source>
        <dbReference type="EMBL" id="SBS91738.1"/>
    </source>
</evidence>
<dbReference type="EMBL" id="FLQU01001170">
    <property type="protein sequence ID" value="SBS91738.1"/>
    <property type="molecule type" value="Genomic_DNA"/>
</dbReference>